<gene>
    <name evidence="1" type="ORF">MSG28_014177</name>
</gene>
<comment type="caution">
    <text evidence="1">The sequence shown here is derived from an EMBL/GenBank/DDBJ whole genome shotgun (WGS) entry which is preliminary data.</text>
</comment>
<name>A0ACC0JG56_CHOFU</name>
<keyword evidence="2" id="KW-1185">Reference proteome</keyword>
<sequence length="164" mass="19246">MMELLFGTALVNSWVVFNMQREIKMPKKIFLESVIEGFTKKPTSNGVVAKFGLPVHWGGARQQSGERVQNPPIEIHKICAPLLRTRSGKWKWAGHICRRFDGRWGKKLLEWRPRKGFRNVGRQPAKWTDDLVRVAGKDWMRKTHDRTEWSKMEETFTQNWVEQG</sequence>
<accession>A0ACC0JG56</accession>
<proteinExistence type="predicted"/>
<evidence type="ECO:0000313" key="1">
    <source>
        <dbReference type="EMBL" id="KAI8423093.1"/>
    </source>
</evidence>
<organism evidence="1 2">
    <name type="scientific">Choristoneura fumiferana</name>
    <name type="common">Spruce budworm moth</name>
    <name type="synonym">Archips fumiferana</name>
    <dbReference type="NCBI Taxonomy" id="7141"/>
    <lineage>
        <taxon>Eukaryota</taxon>
        <taxon>Metazoa</taxon>
        <taxon>Ecdysozoa</taxon>
        <taxon>Arthropoda</taxon>
        <taxon>Hexapoda</taxon>
        <taxon>Insecta</taxon>
        <taxon>Pterygota</taxon>
        <taxon>Neoptera</taxon>
        <taxon>Endopterygota</taxon>
        <taxon>Lepidoptera</taxon>
        <taxon>Glossata</taxon>
        <taxon>Ditrysia</taxon>
        <taxon>Tortricoidea</taxon>
        <taxon>Tortricidae</taxon>
        <taxon>Tortricinae</taxon>
        <taxon>Choristoneura</taxon>
    </lineage>
</organism>
<dbReference type="EMBL" id="CM046125">
    <property type="protein sequence ID" value="KAI8423093.1"/>
    <property type="molecule type" value="Genomic_DNA"/>
</dbReference>
<dbReference type="Proteomes" id="UP001064048">
    <property type="component" value="Chromosome 25"/>
</dbReference>
<reference evidence="1 2" key="1">
    <citation type="journal article" date="2022" name="Genome Biol. Evol.">
        <title>The Spruce Budworm Genome: Reconstructing the Evolutionary History of Antifreeze Proteins.</title>
        <authorList>
            <person name="Beliveau C."/>
            <person name="Gagne P."/>
            <person name="Picq S."/>
            <person name="Vernygora O."/>
            <person name="Keeling C.I."/>
            <person name="Pinkney K."/>
            <person name="Doucet D."/>
            <person name="Wen F."/>
            <person name="Johnston J.S."/>
            <person name="Maaroufi H."/>
            <person name="Boyle B."/>
            <person name="Laroche J."/>
            <person name="Dewar K."/>
            <person name="Juretic N."/>
            <person name="Blackburn G."/>
            <person name="Nisole A."/>
            <person name="Brunet B."/>
            <person name="Brandao M."/>
            <person name="Lumley L."/>
            <person name="Duan J."/>
            <person name="Quan G."/>
            <person name="Lucarotti C.J."/>
            <person name="Roe A.D."/>
            <person name="Sperling F.A.H."/>
            <person name="Levesque R.C."/>
            <person name="Cusson M."/>
        </authorList>
    </citation>
    <scope>NUCLEOTIDE SEQUENCE [LARGE SCALE GENOMIC DNA]</scope>
    <source>
        <strain evidence="1">Glfc:IPQL:Cfum</strain>
    </source>
</reference>
<protein>
    <submittedName>
        <fullName evidence="1">Uncharacterized protein</fullName>
    </submittedName>
</protein>
<evidence type="ECO:0000313" key="2">
    <source>
        <dbReference type="Proteomes" id="UP001064048"/>
    </source>
</evidence>